<dbReference type="AlphaFoldDB" id="A0A315URM0"/>
<reference evidence="1 2" key="1">
    <citation type="journal article" date="2018" name="G3 (Bethesda)">
        <title>A High-Quality Reference Genome for the Invasive Mosquitofish Gambusia affinis Using a Chicago Library.</title>
        <authorList>
            <person name="Hoffberg S.L."/>
            <person name="Troendle N.J."/>
            <person name="Glenn T.C."/>
            <person name="Mahmud O."/>
            <person name="Louha S."/>
            <person name="Chalopin D."/>
            <person name="Bennetzen J.L."/>
            <person name="Mauricio R."/>
        </authorList>
    </citation>
    <scope>NUCLEOTIDE SEQUENCE [LARGE SCALE GENOMIC DNA]</scope>
    <source>
        <strain evidence="1">NE01/NJP1002.9</strain>
        <tissue evidence="1">Muscle</tissue>
    </source>
</reference>
<gene>
    <name evidence="1" type="ORF">CCH79_00014997</name>
</gene>
<sequence length="184" mass="20705">MVTLEELQRSEVQEGESDVDGLMIHLLDTVLSRDGSSFPVSFLSLSLTLSPHPAGFLIGARPENACEPIEPPPRENLTGAFIVLIKRYDCNFDMKVPNLDLLVYVKSSLMKRRQHDSHTRDLFPQKLQGNKGIIDPILTEKSHLSVWVFSPGVSPTPHSNKLTLKANLSGKRTREYTFRNNPRL</sequence>
<dbReference type="Proteomes" id="UP000250572">
    <property type="component" value="Unassembled WGS sequence"/>
</dbReference>
<evidence type="ECO:0000313" key="1">
    <source>
        <dbReference type="EMBL" id="PWA14550.1"/>
    </source>
</evidence>
<proteinExistence type="predicted"/>
<keyword evidence="2" id="KW-1185">Reference proteome</keyword>
<organism evidence="1 2">
    <name type="scientific">Gambusia affinis</name>
    <name type="common">Western mosquitofish</name>
    <name type="synonym">Heterandria affinis</name>
    <dbReference type="NCBI Taxonomy" id="33528"/>
    <lineage>
        <taxon>Eukaryota</taxon>
        <taxon>Metazoa</taxon>
        <taxon>Chordata</taxon>
        <taxon>Craniata</taxon>
        <taxon>Vertebrata</taxon>
        <taxon>Euteleostomi</taxon>
        <taxon>Actinopterygii</taxon>
        <taxon>Neopterygii</taxon>
        <taxon>Teleostei</taxon>
        <taxon>Neoteleostei</taxon>
        <taxon>Acanthomorphata</taxon>
        <taxon>Ovalentaria</taxon>
        <taxon>Atherinomorphae</taxon>
        <taxon>Cyprinodontiformes</taxon>
        <taxon>Poeciliidae</taxon>
        <taxon>Poeciliinae</taxon>
        <taxon>Gambusia</taxon>
    </lineage>
</organism>
<accession>A0A315URM0</accession>
<dbReference type="EMBL" id="NHOQ01002824">
    <property type="protein sequence ID" value="PWA14550.1"/>
    <property type="molecule type" value="Genomic_DNA"/>
</dbReference>
<name>A0A315URM0_GAMAF</name>
<feature type="non-terminal residue" evidence="1">
    <location>
        <position position="184"/>
    </location>
</feature>
<protein>
    <submittedName>
        <fullName evidence="1">Uncharacterized protein</fullName>
    </submittedName>
</protein>
<evidence type="ECO:0000313" key="2">
    <source>
        <dbReference type="Proteomes" id="UP000250572"/>
    </source>
</evidence>
<comment type="caution">
    <text evidence="1">The sequence shown here is derived from an EMBL/GenBank/DDBJ whole genome shotgun (WGS) entry which is preliminary data.</text>
</comment>